<reference evidence="2 3" key="2">
    <citation type="submission" date="2018-11" db="EMBL/GenBank/DDBJ databases">
        <authorList>
            <consortium name="Pathogen Informatics"/>
        </authorList>
    </citation>
    <scope>NUCLEOTIDE SEQUENCE [LARGE SCALE GENOMIC DNA]</scope>
</reference>
<evidence type="ECO:0000313" key="2">
    <source>
        <dbReference type="EMBL" id="VDN44850.1"/>
    </source>
</evidence>
<keyword evidence="3" id="KW-1185">Reference proteome</keyword>
<protein>
    <submittedName>
        <fullName evidence="2 4">Uncharacterized protein</fullName>
    </submittedName>
</protein>
<feature type="region of interest" description="Disordered" evidence="1">
    <location>
        <begin position="66"/>
        <end position="85"/>
    </location>
</feature>
<name>A0A183EY77_9BILA</name>
<dbReference type="Proteomes" id="UP000271098">
    <property type="component" value="Unassembled WGS sequence"/>
</dbReference>
<evidence type="ECO:0000256" key="1">
    <source>
        <dbReference type="SAM" id="MobiDB-lite"/>
    </source>
</evidence>
<organism evidence="4">
    <name type="scientific">Gongylonema pulchrum</name>
    <dbReference type="NCBI Taxonomy" id="637853"/>
    <lineage>
        <taxon>Eukaryota</taxon>
        <taxon>Metazoa</taxon>
        <taxon>Ecdysozoa</taxon>
        <taxon>Nematoda</taxon>
        <taxon>Chromadorea</taxon>
        <taxon>Rhabditida</taxon>
        <taxon>Spirurina</taxon>
        <taxon>Spiruromorpha</taxon>
        <taxon>Spiruroidea</taxon>
        <taxon>Gongylonematidae</taxon>
        <taxon>Gongylonema</taxon>
    </lineage>
</organism>
<evidence type="ECO:0000313" key="3">
    <source>
        <dbReference type="Proteomes" id="UP000271098"/>
    </source>
</evidence>
<proteinExistence type="predicted"/>
<dbReference type="WBParaSite" id="GPUH_0002594801-mRNA-1">
    <property type="protein sequence ID" value="GPUH_0002594801-mRNA-1"/>
    <property type="gene ID" value="GPUH_0002594801"/>
</dbReference>
<evidence type="ECO:0000313" key="4">
    <source>
        <dbReference type="WBParaSite" id="GPUH_0002594801-mRNA-1"/>
    </source>
</evidence>
<accession>A0A183EY77</accession>
<gene>
    <name evidence="2" type="ORF">GPUH_LOCUS25916</name>
</gene>
<sequence length="85" mass="9469">MDAERGLKSVRSRKQRPCPLQLATLQAPNTEMLVNEKCKHSQFILLMLLLAHLSCRCLKQPNEAAGAQPMTRMFSSAALPRPTPP</sequence>
<reference evidence="4" key="1">
    <citation type="submission" date="2016-06" db="UniProtKB">
        <authorList>
            <consortium name="WormBaseParasite"/>
        </authorList>
    </citation>
    <scope>IDENTIFICATION</scope>
</reference>
<dbReference type="EMBL" id="UYRT01107564">
    <property type="protein sequence ID" value="VDN44850.1"/>
    <property type="molecule type" value="Genomic_DNA"/>
</dbReference>
<dbReference type="AlphaFoldDB" id="A0A183EY77"/>